<dbReference type="EMBL" id="CAJVCH010226802">
    <property type="protein sequence ID" value="CAG7732201.1"/>
    <property type="molecule type" value="Genomic_DNA"/>
</dbReference>
<comment type="caution">
    <text evidence="1">The sequence shown here is derived from an EMBL/GenBank/DDBJ whole genome shotgun (WGS) entry which is preliminary data.</text>
</comment>
<evidence type="ECO:0000313" key="1">
    <source>
        <dbReference type="EMBL" id="CAG7732201.1"/>
    </source>
</evidence>
<evidence type="ECO:0000313" key="2">
    <source>
        <dbReference type="Proteomes" id="UP000708208"/>
    </source>
</evidence>
<proteinExistence type="predicted"/>
<sequence>SCKDDNLRRGKPFQACSVIKLFYCQNLAKTFPGPGSGLTRLQNSPSGHTCLTLVLARQNRTPAGTAYERVRIMQIQFYEWS</sequence>
<protein>
    <submittedName>
        <fullName evidence="1">Uncharacterized protein</fullName>
    </submittedName>
</protein>
<name>A0A8J2PCU6_9HEXA</name>
<gene>
    <name evidence="1" type="ORF">AFUS01_LOCUS20732</name>
</gene>
<dbReference type="AlphaFoldDB" id="A0A8J2PCU6"/>
<organism evidence="1 2">
    <name type="scientific">Allacma fusca</name>
    <dbReference type="NCBI Taxonomy" id="39272"/>
    <lineage>
        <taxon>Eukaryota</taxon>
        <taxon>Metazoa</taxon>
        <taxon>Ecdysozoa</taxon>
        <taxon>Arthropoda</taxon>
        <taxon>Hexapoda</taxon>
        <taxon>Collembola</taxon>
        <taxon>Symphypleona</taxon>
        <taxon>Sminthuridae</taxon>
        <taxon>Allacma</taxon>
    </lineage>
</organism>
<accession>A0A8J2PCU6</accession>
<reference evidence="1" key="1">
    <citation type="submission" date="2021-06" db="EMBL/GenBank/DDBJ databases">
        <authorList>
            <person name="Hodson N. C."/>
            <person name="Mongue J. A."/>
            <person name="Jaron S. K."/>
        </authorList>
    </citation>
    <scope>NUCLEOTIDE SEQUENCE</scope>
</reference>
<dbReference type="Proteomes" id="UP000708208">
    <property type="component" value="Unassembled WGS sequence"/>
</dbReference>
<keyword evidence="2" id="KW-1185">Reference proteome</keyword>
<feature type="non-terminal residue" evidence="1">
    <location>
        <position position="81"/>
    </location>
</feature>